<dbReference type="EMBL" id="JAGIOF010000001">
    <property type="protein sequence ID" value="MBP2384924.1"/>
    <property type="molecule type" value="Genomic_DNA"/>
</dbReference>
<proteinExistence type="predicted"/>
<protein>
    <submittedName>
        <fullName evidence="1">Uncharacterized protein YbaR (Trm112 family)</fullName>
    </submittedName>
</protein>
<name>A0ABS4XB46_9MICC</name>
<gene>
    <name evidence="1" type="ORF">JOF47_000435</name>
</gene>
<evidence type="ECO:0000313" key="1">
    <source>
        <dbReference type="EMBL" id="MBP2384924.1"/>
    </source>
</evidence>
<reference evidence="1 2" key="1">
    <citation type="submission" date="2021-03" db="EMBL/GenBank/DDBJ databases">
        <title>Sequencing the genomes of 1000 actinobacteria strains.</title>
        <authorList>
            <person name="Klenk H.-P."/>
        </authorList>
    </citation>
    <scope>NUCLEOTIDE SEQUENCE [LARGE SCALE GENOMIC DNA]</scope>
    <source>
        <strain evidence="1 2">DSM 15797</strain>
    </source>
</reference>
<organism evidence="1 2">
    <name type="scientific">Paeniglutamicibacter kerguelensis</name>
    <dbReference type="NCBI Taxonomy" id="254788"/>
    <lineage>
        <taxon>Bacteria</taxon>
        <taxon>Bacillati</taxon>
        <taxon>Actinomycetota</taxon>
        <taxon>Actinomycetes</taxon>
        <taxon>Micrococcales</taxon>
        <taxon>Micrococcaceae</taxon>
        <taxon>Paeniglutamicibacter</taxon>
    </lineage>
</organism>
<comment type="caution">
    <text evidence="1">The sequence shown here is derived from an EMBL/GenBank/DDBJ whole genome shotgun (WGS) entry which is preliminary data.</text>
</comment>
<accession>A0ABS4XB46</accession>
<sequence length="72" mass="7326">MSNLSTELSSLLRCPLTGSPLEQSGAALVSTGTGENSERYSYPIVEGIPMLLAQEATEIPADTGAGPASTGE</sequence>
<evidence type="ECO:0000313" key="2">
    <source>
        <dbReference type="Proteomes" id="UP001296993"/>
    </source>
</evidence>
<dbReference type="Gene3D" id="2.20.25.10">
    <property type="match status" value="1"/>
</dbReference>
<dbReference type="SUPFAM" id="SSF158997">
    <property type="entry name" value="Trm112p-like"/>
    <property type="match status" value="1"/>
</dbReference>
<dbReference type="RefSeq" id="WP_209995669.1">
    <property type="nucleotide sequence ID" value="NZ_BAAAJY010000006.1"/>
</dbReference>
<keyword evidence="2" id="KW-1185">Reference proteome</keyword>
<dbReference type="Proteomes" id="UP001296993">
    <property type="component" value="Unassembled WGS sequence"/>
</dbReference>